<keyword evidence="7 10" id="KW-0548">Nucleotidyltransferase</keyword>
<dbReference type="PROSITE" id="PS01163">
    <property type="entry name" value="GAL_P_UDP_TRANSF_II"/>
    <property type="match status" value="1"/>
</dbReference>
<dbReference type="InterPro" id="IPR005849">
    <property type="entry name" value="GalP_Utransf_N"/>
</dbReference>
<proteinExistence type="inferred from homology"/>
<dbReference type="Pfam" id="PF02744">
    <property type="entry name" value="GalP_UDP_tr_C"/>
    <property type="match status" value="1"/>
</dbReference>
<comment type="caution">
    <text evidence="13">The sequence shown here is derived from an EMBL/GenBank/DDBJ whole genome shotgun (WGS) entry which is preliminary data.</text>
</comment>
<dbReference type="PANTHER" id="PTHR39191:SF1">
    <property type="entry name" value="DUF4922 DOMAIN-CONTAINING PROTEIN"/>
    <property type="match status" value="1"/>
</dbReference>
<dbReference type="eggNOG" id="COG4468">
    <property type="taxonomic scope" value="Bacteria"/>
</dbReference>
<comment type="catalytic activity">
    <reaction evidence="1 10">
        <text>alpha-D-galactose 1-phosphate + UDP-alpha-D-glucose = alpha-D-glucose 1-phosphate + UDP-alpha-D-galactose</text>
        <dbReference type="Rhea" id="RHEA:13989"/>
        <dbReference type="ChEBI" id="CHEBI:58336"/>
        <dbReference type="ChEBI" id="CHEBI:58601"/>
        <dbReference type="ChEBI" id="CHEBI:58885"/>
        <dbReference type="ChEBI" id="CHEBI:66914"/>
        <dbReference type="EC" id="2.7.7.12"/>
    </reaction>
</comment>
<feature type="domain" description="Galactose-1-phosphate uridyl transferase N-terminal" evidence="11">
    <location>
        <begin position="16"/>
        <end position="224"/>
    </location>
</feature>
<dbReference type="InterPro" id="IPR005850">
    <property type="entry name" value="GalP_Utransf_C"/>
</dbReference>
<evidence type="ECO:0000256" key="6">
    <source>
        <dbReference type="ARBA" id="ARBA00022679"/>
    </source>
</evidence>
<evidence type="ECO:0000256" key="5">
    <source>
        <dbReference type="ARBA" id="ARBA00022490"/>
    </source>
</evidence>
<dbReference type="OrthoDB" id="2293at2"/>
<evidence type="ECO:0000313" key="13">
    <source>
        <dbReference type="EMBL" id="EGL87978.1"/>
    </source>
</evidence>
<evidence type="ECO:0000259" key="11">
    <source>
        <dbReference type="Pfam" id="PF01087"/>
    </source>
</evidence>
<evidence type="ECO:0000256" key="4">
    <source>
        <dbReference type="ARBA" id="ARBA00008706"/>
    </source>
</evidence>
<evidence type="ECO:0000256" key="9">
    <source>
        <dbReference type="ARBA" id="ARBA00023277"/>
    </source>
</evidence>
<dbReference type="Proteomes" id="UP000010138">
    <property type="component" value="Unassembled WGS sequence"/>
</dbReference>
<dbReference type="InterPro" id="IPR000766">
    <property type="entry name" value="GalP_uridyl_Trfase_II"/>
</dbReference>
<comment type="pathway">
    <text evidence="3 10">Carbohydrate metabolism; galactose metabolism.</text>
</comment>
<dbReference type="HAMAP" id="MF_00571">
    <property type="entry name" value="GalP_UDP_trans"/>
    <property type="match status" value="1"/>
</dbReference>
<comment type="similarity">
    <text evidence="4 10">Belongs to the galactose-1-phosphate uridylyltransferase type 2 family.</text>
</comment>
<gene>
    <name evidence="10 13" type="primary">galT</name>
    <name evidence="13" type="ORF">HMPREF9967_0619</name>
</gene>
<feature type="domain" description="Galactose-1-phosphate uridyl transferase C-terminal" evidence="12">
    <location>
        <begin position="240"/>
        <end position="433"/>
    </location>
</feature>
<evidence type="ECO:0000256" key="3">
    <source>
        <dbReference type="ARBA" id="ARBA00004947"/>
    </source>
</evidence>
<dbReference type="GO" id="GO:0006012">
    <property type="term" value="P:galactose metabolic process"/>
    <property type="evidence" value="ECO:0007669"/>
    <property type="project" value="UniProtKB-UniRule"/>
</dbReference>
<dbReference type="RefSeq" id="WP_006149927.1">
    <property type="nucleotide sequence ID" value="NZ_AFNN01000005.1"/>
</dbReference>
<dbReference type="EMBL" id="AFNN01000005">
    <property type="protein sequence ID" value="EGL87978.1"/>
    <property type="molecule type" value="Genomic_DNA"/>
</dbReference>
<dbReference type="NCBIfam" id="TIGR01239">
    <property type="entry name" value="galT_2"/>
    <property type="match status" value="1"/>
</dbReference>
<dbReference type="AlphaFoldDB" id="F5VY63"/>
<evidence type="ECO:0000256" key="2">
    <source>
        <dbReference type="ARBA" id="ARBA00004496"/>
    </source>
</evidence>
<dbReference type="NCBIfam" id="NF003633">
    <property type="entry name" value="PRK05270.2-2"/>
    <property type="match status" value="1"/>
</dbReference>
<comment type="subcellular location">
    <subcellularLocation>
        <location evidence="2 10">Cytoplasm</location>
    </subcellularLocation>
</comment>
<keyword evidence="5 10" id="KW-0963">Cytoplasm</keyword>
<organism evidence="13 14">
    <name type="scientific">Streptococcus infantis SK1076</name>
    <dbReference type="NCBI Taxonomy" id="1005705"/>
    <lineage>
        <taxon>Bacteria</taxon>
        <taxon>Bacillati</taxon>
        <taxon>Bacillota</taxon>
        <taxon>Bacilli</taxon>
        <taxon>Lactobacillales</taxon>
        <taxon>Streptococcaceae</taxon>
        <taxon>Streptococcus</taxon>
    </lineage>
</organism>
<dbReference type="PANTHER" id="PTHR39191">
    <property type="entry name" value="GALACTOSE-1-PHOSPHATE URIDYLYLTRANSFERASE"/>
    <property type="match status" value="1"/>
</dbReference>
<dbReference type="NCBIfam" id="NF003628">
    <property type="entry name" value="PRK05270.1-1"/>
    <property type="match status" value="1"/>
</dbReference>
<dbReference type="GO" id="GO:0005737">
    <property type="term" value="C:cytoplasm"/>
    <property type="evidence" value="ECO:0007669"/>
    <property type="project" value="UniProtKB-SubCell"/>
</dbReference>
<keyword evidence="9 10" id="KW-0119">Carbohydrate metabolism</keyword>
<evidence type="ECO:0000256" key="10">
    <source>
        <dbReference type="HAMAP-Rule" id="MF_00571"/>
    </source>
</evidence>
<sequence>MTLVETFVTKVIAESTFEELDRIYLTNRVLALVGDEVLDVETDQDNLIDLKDQLVEEAVRLETIEDSQASREILGADLMDLVTPCPSQVNRDFWSTYAQSPEQAIADFYQLSQKNDYIKLKAIAKNIAYRVPSDYGELEITINLSKPEKDPKEIAAAKLVKSSNYPKCQLCMENEGYHGRVNHPARSNHRIIRFDISGQEWGFQYSPYAYFNEHCIFLDSQHRPMAISRQSFERLLAIVEQFPGYFAGSNADLPIVGGSILTHDHYQGGRHVFPMEVAPIQKSFTFEGFESVKAGIVQWPMSVIRLTSDSKDDLTNLAEKILLSWRQYSDPSVQVLAESNGTPHHTITPIARKRDGQFELDLVLRDNQTSPEHPDGIYHPHKDVQHIKKENIGLIEVMGLAILPPRLKEEVEQVAAYLVGEDVLVADYHQEWADELKESNPRLTDKDHALEIVQESVGKIFARVLEDAGVYKQTEEGQAAFMRFVNHVGLMP</sequence>
<reference evidence="13 14" key="1">
    <citation type="submission" date="2011-04" db="EMBL/GenBank/DDBJ databases">
        <authorList>
            <person name="Durkin A.S."/>
            <person name="Radune D."/>
            <person name="Hostetler J."/>
            <person name="Torralba M."/>
            <person name="Gillis M."/>
            <person name="Methe B."/>
            <person name="Sutton G."/>
            <person name="Nelson K.E."/>
        </authorList>
    </citation>
    <scope>NUCLEOTIDE SEQUENCE [LARGE SCALE GENOMIC DNA]</scope>
    <source>
        <strain evidence="13 14">SK1076</strain>
    </source>
</reference>
<dbReference type="Pfam" id="PF01087">
    <property type="entry name" value="GalP_UDP_transf"/>
    <property type="match status" value="1"/>
</dbReference>
<dbReference type="NCBIfam" id="NF003631">
    <property type="entry name" value="PRK05270.1-5"/>
    <property type="match status" value="1"/>
</dbReference>
<dbReference type="NCBIfam" id="NF003629">
    <property type="entry name" value="PRK05270.1-2"/>
    <property type="match status" value="1"/>
</dbReference>
<dbReference type="EC" id="2.7.7.12" evidence="10"/>
<evidence type="ECO:0000256" key="1">
    <source>
        <dbReference type="ARBA" id="ARBA00001107"/>
    </source>
</evidence>
<evidence type="ECO:0000256" key="7">
    <source>
        <dbReference type="ARBA" id="ARBA00022695"/>
    </source>
</evidence>
<dbReference type="GO" id="GO:0008108">
    <property type="term" value="F:UDP-glucose:hexose-1-phosphate uridylyltransferase activity"/>
    <property type="evidence" value="ECO:0007669"/>
    <property type="project" value="UniProtKB-UniRule"/>
</dbReference>
<dbReference type="InterPro" id="IPR023425">
    <property type="entry name" value="GalP_uridyl_Trfase_II_CS"/>
</dbReference>
<evidence type="ECO:0000313" key="14">
    <source>
        <dbReference type="Proteomes" id="UP000010138"/>
    </source>
</evidence>
<dbReference type="UniPathway" id="UPA00214"/>
<keyword evidence="6 10" id="KW-0808">Transferase</keyword>
<name>F5VY63_9STRE</name>
<evidence type="ECO:0000259" key="12">
    <source>
        <dbReference type="Pfam" id="PF02744"/>
    </source>
</evidence>
<protein>
    <recommendedName>
        <fullName evidence="10">Galactose-1-phosphate uridylyltransferase</fullName>
        <shortName evidence="10">Gal-1-P uridylyltransferase</shortName>
        <ecNumber evidence="10">2.7.7.12</ecNumber>
    </recommendedName>
    <alternativeName>
        <fullName evidence="10">UDP-glucose--hexose-1-phosphate uridylyltransferase</fullName>
    </alternativeName>
</protein>
<accession>F5VY63</accession>
<evidence type="ECO:0000256" key="8">
    <source>
        <dbReference type="ARBA" id="ARBA00023144"/>
    </source>
</evidence>
<dbReference type="PIRSF" id="PIRSF006005">
    <property type="entry name" value="GalT_BS"/>
    <property type="match status" value="1"/>
</dbReference>
<keyword evidence="8 10" id="KW-0299">Galactose metabolism</keyword>